<gene>
    <name evidence="5" type="ORF">FC699_24775</name>
</gene>
<evidence type="ECO:0000256" key="2">
    <source>
        <dbReference type="SAM" id="MobiDB-lite"/>
    </source>
</evidence>
<reference evidence="5 6" key="1">
    <citation type="journal article" date="2019" name="Environ. Microbiol.">
        <title>An active ?-lactamase is a part of an orchestrated cell wall stress resistance network of Bacillus subtilis and related rhizosphere species.</title>
        <authorList>
            <person name="Bucher T."/>
            <person name="Keren-Paz A."/>
            <person name="Hausser J."/>
            <person name="Olender T."/>
            <person name="Cytryn E."/>
            <person name="Kolodkin-Gal I."/>
        </authorList>
    </citation>
    <scope>NUCLEOTIDE SEQUENCE [LARGE SCALE GENOMIC DNA]</scope>
    <source>
        <strain evidence="5 6">I5</strain>
    </source>
</reference>
<dbReference type="SUPFAM" id="SSF53955">
    <property type="entry name" value="Lysozyme-like"/>
    <property type="match status" value="1"/>
</dbReference>
<keyword evidence="1" id="KW-0808">Transferase</keyword>
<comment type="caution">
    <text evidence="5">The sequence shown here is derived from an EMBL/GenBank/DDBJ whole genome shotgun (WGS) entry which is preliminary data.</text>
</comment>
<accession>A0A4U3AMK6</accession>
<dbReference type="InterPro" id="IPR036950">
    <property type="entry name" value="PBP_transglycosylase"/>
</dbReference>
<evidence type="ECO:0000313" key="6">
    <source>
        <dbReference type="Proteomes" id="UP000305222"/>
    </source>
</evidence>
<dbReference type="PANTHER" id="PTHR32282">
    <property type="entry name" value="BINDING PROTEIN TRANSPEPTIDASE, PUTATIVE-RELATED"/>
    <property type="match status" value="1"/>
</dbReference>
<evidence type="ECO:0000256" key="3">
    <source>
        <dbReference type="SAM" id="Phobius"/>
    </source>
</evidence>
<sequence>MSENYRSREERRQVKKKKQPAAKIQKPKGKTSFFRKFLITCLLLGIVGLVAGVATFFVMIKDAPKLEKAKLVNPLSSKIYDKNGDLVYEYGKEKRTNVTYDQIPKLVENAFLATEDARFYEHSGVDFKGTARAVLVSLKGDYGSQGGSTITQQVIKNYFLS</sequence>
<keyword evidence="3" id="KW-1133">Transmembrane helix</keyword>
<dbReference type="AlphaFoldDB" id="A0A4U3AMK6"/>
<dbReference type="GO" id="GO:0030288">
    <property type="term" value="C:outer membrane-bounded periplasmic space"/>
    <property type="evidence" value="ECO:0007669"/>
    <property type="project" value="TreeGrafter"/>
</dbReference>
<name>A0A4U3AMK6_9BACI</name>
<organism evidence="5 6">
    <name type="scientific">Bacillus wiedmannii</name>
    <dbReference type="NCBI Taxonomy" id="1890302"/>
    <lineage>
        <taxon>Bacteria</taxon>
        <taxon>Bacillati</taxon>
        <taxon>Bacillota</taxon>
        <taxon>Bacilli</taxon>
        <taxon>Bacillales</taxon>
        <taxon>Bacillaceae</taxon>
        <taxon>Bacillus</taxon>
        <taxon>Bacillus cereus group</taxon>
    </lineage>
</organism>
<evidence type="ECO:0000256" key="1">
    <source>
        <dbReference type="ARBA" id="ARBA00022679"/>
    </source>
</evidence>
<dbReference type="Gene3D" id="1.10.3810.10">
    <property type="entry name" value="Biosynthetic peptidoglycan transglycosylase-like"/>
    <property type="match status" value="1"/>
</dbReference>
<proteinExistence type="predicted"/>
<feature type="compositionally biased region" description="Basic and acidic residues" evidence="2">
    <location>
        <begin position="1"/>
        <end position="12"/>
    </location>
</feature>
<dbReference type="PANTHER" id="PTHR32282:SF29">
    <property type="entry name" value="PENICILLIN-BINDING PROTEIN 1A"/>
    <property type="match status" value="1"/>
</dbReference>
<dbReference type="InterPro" id="IPR050396">
    <property type="entry name" value="Glycosyltr_51/Transpeptidase"/>
</dbReference>
<dbReference type="InterPro" id="IPR001264">
    <property type="entry name" value="Glyco_trans_51"/>
</dbReference>
<feature type="non-terminal residue" evidence="5">
    <location>
        <position position="161"/>
    </location>
</feature>
<dbReference type="GO" id="GO:0008955">
    <property type="term" value="F:peptidoglycan glycosyltransferase activity"/>
    <property type="evidence" value="ECO:0007669"/>
    <property type="project" value="TreeGrafter"/>
</dbReference>
<feature type="transmembrane region" description="Helical" evidence="3">
    <location>
        <begin position="37"/>
        <end position="60"/>
    </location>
</feature>
<protein>
    <submittedName>
        <fullName evidence="5">Penicillin-binding protein</fullName>
    </submittedName>
</protein>
<keyword evidence="3" id="KW-0472">Membrane</keyword>
<evidence type="ECO:0000313" key="5">
    <source>
        <dbReference type="EMBL" id="TKI90076.1"/>
    </source>
</evidence>
<dbReference type="Pfam" id="PF00912">
    <property type="entry name" value="Transgly"/>
    <property type="match status" value="1"/>
</dbReference>
<dbReference type="GO" id="GO:0009252">
    <property type="term" value="P:peptidoglycan biosynthetic process"/>
    <property type="evidence" value="ECO:0007669"/>
    <property type="project" value="TreeGrafter"/>
</dbReference>
<keyword evidence="3" id="KW-0812">Transmembrane</keyword>
<dbReference type="InterPro" id="IPR023346">
    <property type="entry name" value="Lysozyme-like_dom_sf"/>
</dbReference>
<evidence type="ECO:0000259" key="4">
    <source>
        <dbReference type="Pfam" id="PF00912"/>
    </source>
</evidence>
<feature type="domain" description="Glycosyl transferase family 51" evidence="4">
    <location>
        <begin position="84"/>
        <end position="160"/>
    </location>
</feature>
<dbReference type="Proteomes" id="UP000305222">
    <property type="component" value="Unassembled WGS sequence"/>
</dbReference>
<feature type="region of interest" description="Disordered" evidence="2">
    <location>
        <begin position="1"/>
        <end position="27"/>
    </location>
</feature>
<dbReference type="EMBL" id="SZON01001705">
    <property type="protein sequence ID" value="TKI90076.1"/>
    <property type="molecule type" value="Genomic_DNA"/>
</dbReference>
<feature type="compositionally biased region" description="Basic residues" evidence="2">
    <location>
        <begin position="13"/>
        <end position="27"/>
    </location>
</feature>